<proteinExistence type="predicted"/>
<name>A0A6A0AK55_HAELA</name>
<dbReference type="Proteomes" id="UP000485058">
    <property type="component" value="Unassembled WGS sequence"/>
</dbReference>
<gene>
    <name evidence="2" type="ORF">HaLaN_32541</name>
</gene>
<evidence type="ECO:0008006" key="4">
    <source>
        <dbReference type="Google" id="ProtNLM"/>
    </source>
</evidence>
<evidence type="ECO:0000313" key="2">
    <source>
        <dbReference type="EMBL" id="GFH33206.1"/>
    </source>
</evidence>
<dbReference type="AlphaFoldDB" id="A0A6A0AK55"/>
<keyword evidence="3" id="KW-1185">Reference proteome</keyword>
<accession>A0A6A0AK55</accession>
<dbReference type="Gene3D" id="3.30.70.1230">
    <property type="entry name" value="Nucleotide cyclase"/>
    <property type="match status" value="1"/>
</dbReference>
<feature type="region of interest" description="Disordered" evidence="1">
    <location>
        <begin position="49"/>
        <end position="71"/>
    </location>
</feature>
<sequence>MHSPQPLASPLMHARGAKRLLFRGPRLKVGVDVGRVHADINPVTGRMTYRSGTAHSGQAASTAALGQQQGL</sequence>
<feature type="compositionally biased region" description="Polar residues" evidence="1">
    <location>
        <begin position="50"/>
        <end position="71"/>
    </location>
</feature>
<organism evidence="2 3">
    <name type="scientific">Haematococcus lacustris</name>
    <name type="common">Green alga</name>
    <name type="synonym">Haematococcus pluvialis</name>
    <dbReference type="NCBI Taxonomy" id="44745"/>
    <lineage>
        <taxon>Eukaryota</taxon>
        <taxon>Viridiplantae</taxon>
        <taxon>Chlorophyta</taxon>
        <taxon>core chlorophytes</taxon>
        <taxon>Chlorophyceae</taxon>
        <taxon>CS clade</taxon>
        <taxon>Chlamydomonadales</taxon>
        <taxon>Haematococcaceae</taxon>
        <taxon>Haematococcus</taxon>
    </lineage>
</organism>
<feature type="non-terminal residue" evidence="2">
    <location>
        <position position="1"/>
    </location>
</feature>
<dbReference type="EMBL" id="BLLF01007992">
    <property type="protein sequence ID" value="GFH33206.1"/>
    <property type="molecule type" value="Genomic_DNA"/>
</dbReference>
<dbReference type="InterPro" id="IPR029787">
    <property type="entry name" value="Nucleotide_cyclase"/>
</dbReference>
<protein>
    <recommendedName>
        <fullName evidence="4">Guanylate cyclase domain-containing protein</fullName>
    </recommendedName>
</protein>
<comment type="caution">
    <text evidence="2">The sequence shown here is derived from an EMBL/GenBank/DDBJ whole genome shotgun (WGS) entry which is preliminary data.</text>
</comment>
<evidence type="ECO:0000313" key="3">
    <source>
        <dbReference type="Proteomes" id="UP000485058"/>
    </source>
</evidence>
<reference evidence="2 3" key="1">
    <citation type="submission" date="2020-02" db="EMBL/GenBank/DDBJ databases">
        <title>Draft genome sequence of Haematococcus lacustris strain NIES-144.</title>
        <authorList>
            <person name="Morimoto D."/>
            <person name="Nakagawa S."/>
            <person name="Yoshida T."/>
            <person name="Sawayama S."/>
        </authorList>
    </citation>
    <scope>NUCLEOTIDE SEQUENCE [LARGE SCALE GENOMIC DNA]</scope>
    <source>
        <strain evidence="2 3">NIES-144</strain>
    </source>
</reference>
<evidence type="ECO:0000256" key="1">
    <source>
        <dbReference type="SAM" id="MobiDB-lite"/>
    </source>
</evidence>